<organism evidence="2">
    <name type="scientific">Zea mays</name>
    <name type="common">Maize</name>
    <dbReference type="NCBI Taxonomy" id="4577"/>
    <lineage>
        <taxon>Eukaryota</taxon>
        <taxon>Viridiplantae</taxon>
        <taxon>Streptophyta</taxon>
        <taxon>Embryophyta</taxon>
        <taxon>Tracheophyta</taxon>
        <taxon>Spermatophyta</taxon>
        <taxon>Magnoliopsida</taxon>
        <taxon>Liliopsida</taxon>
        <taxon>Poales</taxon>
        <taxon>Poaceae</taxon>
        <taxon>PACMAD clade</taxon>
        <taxon>Panicoideae</taxon>
        <taxon>Andropogonodae</taxon>
        <taxon>Andropogoneae</taxon>
        <taxon>Tripsacinae</taxon>
        <taxon>Zea</taxon>
    </lineage>
</organism>
<dbReference type="GeneID" id="100278436"/>
<feature type="region of interest" description="Disordered" evidence="1">
    <location>
        <begin position="46"/>
        <end position="87"/>
    </location>
</feature>
<dbReference type="AlphaFoldDB" id="B6U8K9"/>
<protein>
    <submittedName>
        <fullName evidence="2">Uncharacterized protein</fullName>
    </submittedName>
</protein>
<evidence type="ECO:0000313" key="2">
    <source>
        <dbReference type="EMBL" id="ACG45692.1"/>
    </source>
</evidence>
<dbReference type="KEGG" id="zma:100278436"/>
<proteinExistence type="evidence at transcript level"/>
<accession>B6U8K9</accession>
<reference evidence="2" key="1">
    <citation type="journal article" date="2009" name="Plant Mol. Biol.">
        <title>Insights into corn genes derived from large-scale cDNA sequencing.</title>
        <authorList>
            <person name="Alexandrov N.N."/>
            <person name="Brover V.V."/>
            <person name="Freidin S."/>
            <person name="Troukhan M.E."/>
            <person name="Tatarinova T.V."/>
            <person name="Zhang H."/>
            <person name="Swaller T.J."/>
            <person name="Lu Y.P."/>
            <person name="Bouck J."/>
            <person name="Flavell R.B."/>
            <person name="Feldmann K.A."/>
        </authorList>
    </citation>
    <scope>NUCLEOTIDE SEQUENCE</scope>
</reference>
<name>B6U8K9_MAIZE</name>
<sequence>MPVHVALLAAPAVAAGFLRAFQFAFLLWPFNLALPLARHLPLRASRSAASRPSTTPSCGATRPPAPGPSRRGATGTPRSAPCRGRARMPPSRVLWPCSSTSPTDAACFHSHSARTTYRAIRSVACVLATSDLSIFLRILALGV</sequence>
<dbReference type="EMBL" id="EU973574">
    <property type="protein sequence ID" value="ACG45692.1"/>
    <property type="molecule type" value="mRNA"/>
</dbReference>
<feature type="compositionally biased region" description="Low complexity" evidence="1">
    <location>
        <begin position="46"/>
        <end position="75"/>
    </location>
</feature>
<evidence type="ECO:0000256" key="1">
    <source>
        <dbReference type="SAM" id="MobiDB-lite"/>
    </source>
</evidence>